<accession>A0ABR9BG21</accession>
<keyword evidence="1" id="KW-0732">Signal</keyword>
<proteinExistence type="predicted"/>
<evidence type="ECO:0000256" key="1">
    <source>
        <dbReference type="SAM" id="SignalP"/>
    </source>
</evidence>
<name>A0ABR9BG21_9GAMM</name>
<feature type="signal peptide" evidence="1">
    <location>
        <begin position="1"/>
        <end position="21"/>
    </location>
</feature>
<gene>
    <name evidence="2" type="ORF">IFO68_02120</name>
</gene>
<dbReference type="RefSeq" id="WP_192014203.1">
    <property type="nucleotide sequence ID" value="NZ_JACYTP010000001.1"/>
</dbReference>
<comment type="caution">
    <text evidence="2">The sequence shown here is derived from an EMBL/GenBank/DDBJ whole genome shotgun (WGS) entry which is preliminary data.</text>
</comment>
<feature type="chain" id="PRO_5046113860" evidence="1">
    <location>
        <begin position="22"/>
        <end position="221"/>
    </location>
</feature>
<evidence type="ECO:0000313" key="2">
    <source>
        <dbReference type="EMBL" id="MBD8511498.1"/>
    </source>
</evidence>
<dbReference type="EMBL" id="JACYTP010000001">
    <property type="protein sequence ID" value="MBD8511498.1"/>
    <property type="molecule type" value="Genomic_DNA"/>
</dbReference>
<protein>
    <submittedName>
        <fullName evidence="2">Uncharacterized protein</fullName>
    </submittedName>
</protein>
<reference evidence="2 3" key="1">
    <citation type="submission" date="2020-09" db="EMBL/GenBank/DDBJ databases">
        <title>Photobacterium sp. CAU 1568 isolated from sand of Sido Beach.</title>
        <authorList>
            <person name="Kim W."/>
        </authorList>
    </citation>
    <scope>NUCLEOTIDE SEQUENCE [LARGE SCALE GENOMIC DNA]</scope>
    <source>
        <strain evidence="2 3">CAU 1568</strain>
    </source>
</reference>
<keyword evidence="3" id="KW-1185">Reference proteome</keyword>
<evidence type="ECO:0000313" key="3">
    <source>
        <dbReference type="Proteomes" id="UP000649768"/>
    </source>
</evidence>
<organism evidence="2 3">
    <name type="scientific">Photobacterium arenosum</name>
    <dbReference type="NCBI Taxonomy" id="2774143"/>
    <lineage>
        <taxon>Bacteria</taxon>
        <taxon>Pseudomonadati</taxon>
        <taxon>Pseudomonadota</taxon>
        <taxon>Gammaproteobacteria</taxon>
        <taxon>Vibrionales</taxon>
        <taxon>Vibrionaceae</taxon>
        <taxon>Photobacterium</taxon>
    </lineage>
</organism>
<sequence length="221" mass="23169">MRKSNLALLVAVVVASPLALASGYPQAPSYGGGGYGGHNGGYGDNDSSIVDSFNDDITKTATLTYDSDKTITDSFNEDNDTLKMKDINNDKSFKYTDNSDNSKKFHFESNFKHTETWKIDIDKNFYMAKSDLKGEVIANDVTYGGACCDDKDWGHGGYGNSGYGNGGNHGGGNAGSLTVTHVNDMSGAFAGASGISLAGQNAGNNSLVQQSASTNAVLLGQ</sequence>
<dbReference type="Proteomes" id="UP000649768">
    <property type="component" value="Unassembled WGS sequence"/>
</dbReference>